<dbReference type="SUPFAM" id="SSF69786">
    <property type="entry name" value="YggU-like"/>
    <property type="match status" value="1"/>
</dbReference>
<dbReference type="Proteomes" id="UP001222087">
    <property type="component" value="Chromosome"/>
</dbReference>
<dbReference type="InterPro" id="IPR003746">
    <property type="entry name" value="DUF167"/>
</dbReference>
<comment type="similarity">
    <text evidence="1 2">Belongs to the UPF0235 family.</text>
</comment>
<keyword evidence="4" id="KW-1185">Reference proteome</keyword>
<dbReference type="PANTHER" id="PTHR13420:SF7">
    <property type="entry name" value="UPF0235 PROTEIN C15ORF40"/>
    <property type="match status" value="1"/>
</dbReference>
<evidence type="ECO:0000256" key="2">
    <source>
        <dbReference type="HAMAP-Rule" id="MF_00634"/>
    </source>
</evidence>
<dbReference type="NCBIfam" id="TIGR00251">
    <property type="entry name" value="DUF167 family protein"/>
    <property type="match status" value="1"/>
</dbReference>
<protein>
    <recommendedName>
        <fullName evidence="2">UPF0235 protein PXX05_00160</fullName>
    </recommendedName>
</protein>
<dbReference type="HAMAP" id="MF_00634">
    <property type="entry name" value="UPF0235"/>
    <property type="match status" value="1"/>
</dbReference>
<dbReference type="Gene3D" id="3.30.1200.10">
    <property type="entry name" value="YggU-like"/>
    <property type="match status" value="1"/>
</dbReference>
<gene>
    <name evidence="3" type="ORF">PXX05_00160</name>
</gene>
<sequence>MNCPLWLKYNAQQLTLQIKVKPGAKQNKISFDSVDCLQISLQASPQDGKANKMLIQYLANLLGVMQKQITILYGTTSRNKVLGIKVVAGEQERLIKYFMEQLHQNNKL</sequence>
<dbReference type="PANTHER" id="PTHR13420">
    <property type="entry name" value="UPF0235 PROTEIN C15ORF40"/>
    <property type="match status" value="1"/>
</dbReference>
<accession>A0ABY8ATX9</accession>
<dbReference type="RefSeq" id="WP_275089037.1">
    <property type="nucleotide sequence ID" value="NZ_CP119078.1"/>
</dbReference>
<dbReference type="EMBL" id="CP119078">
    <property type="protein sequence ID" value="WED43224.1"/>
    <property type="molecule type" value="Genomic_DNA"/>
</dbReference>
<dbReference type="InterPro" id="IPR036591">
    <property type="entry name" value="YggU-like_sf"/>
</dbReference>
<proteinExistence type="inferred from homology"/>
<name>A0ABY8ATX9_9GAMM</name>
<evidence type="ECO:0000256" key="1">
    <source>
        <dbReference type="ARBA" id="ARBA00010364"/>
    </source>
</evidence>
<reference evidence="3 4" key="1">
    <citation type="submission" date="2023-02" db="EMBL/GenBank/DDBJ databases">
        <title>Genome Sequence of L. cardiaca H63T.</title>
        <authorList>
            <person name="Lopez A.E."/>
            <person name="Cianciotto N.P."/>
        </authorList>
    </citation>
    <scope>NUCLEOTIDE SEQUENCE [LARGE SCALE GENOMIC DNA]</scope>
    <source>
        <strain evidence="3 4">H63</strain>
    </source>
</reference>
<evidence type="ECO:0000313" key="4">
    <source>
        <dbReference type="Proteomes" id="UP001222087"/>
    </source>
</evidence>
<dbReference type="Pfam" id="PF02594">
    <property type="entry name" value="DUF167"/>
    <property type="match status" value="1"/>
</dbReference>
<evidence type="ECO:0000313" key="3">
    <source>
        <dbReference type="EMBL" id="WED43224.1"/>
    </source>
</evidence>
<dbReference type="SMART" id="SM01152">
    <property type="entry name" value="DUF167"/>
    <property type="match status" value="1"/>
</dbReference>
<organism evidence="3 4">
    <name type="scientific">Legionella cardiaca</name>
    <dbReference type="NCBI Taxonomy" id="1071983"/>
    <lineage>
        <taxon>Bacteria</taxon>
        <taxon>Pseudomonadati</taxon>
        <taxon>Pseudomonadota</taxon>
        <taxon>Gammaproteobacteria</taxon>
        <taxon>Legionellales</taxon>
        <taxon>Legionellaceae</taxon>
        <taxon>Legionella</taxon>
    </lineage>
</organism>